<dbReference type="EMBL" id="AXCR01000010">
    <property type="protein sequence ID" value="KJR82493.1"/>
    <property type="molecule type" value="Genomic_DNA"/>
</dbReference>
<accession>A0A0F2LYG3</accession>
<dbReference type="RefSeq" id="XP_016585169.1">
    <property type="nucleotide sequence ID" value="XM_016730536.1"/>
</dbReference>
<evidence type="ECO:0000313" key="1">
    <source>
        <dbReference type="EMBL" id="KJR82493.1"/>
    </source>
</evidence>
<gene>
    <name evidence="1" type="ORF">SPSK_03701</name>
</gene>
<protein>
    <submittedName>
        <fullName evidence="1">Uncharacterized protein</fullName>
    </submittedName>
</protein>
<dbReference type="KEGG" id="ssck:SPSK_03701"/>
<dbReference type="VEuPathDB" id="FungiDB:SPSK_03701"/>
<name>A0A0F2LYG3_SPOSC</name>
<sequence>MDGEMPKCGCSQRYAAEAGKQMSYWLQAVPGEGAGSGWRAGLGCVVQAGDDETKREKEKIRRLDVNILQWGIRYDGEGIEVAESLGRSDTNARAGEEGRLLRFGCSVASAGLGFAGEVRCSGAGATPTDKLEARER</sequence>
<dbReference type="GeneID" id="27665813"/>
<comment type="caution">
    <text evidence="1">The sequence shown here is derived from an EMBL/GenBank/DDBJ whole genome shotgun (WGS) entry which is preliminary data.</text>
</comment>
<dbReference type="AlphaFoldDB" id="A0A0F2LYG3"/>
<dbReference type="Proteomes" id="UP000033710">
    <property type="component" value="Unassembled WGS sequence"/>
</dbReference>
<organism evidence="1 2">
    <name type="scientific">Sporothrix schenckii 1099-18</name>
    <dbReference type="NCBI Taxonomy" id="1397361"/>
    <lineage>
        <taxon>Eukaryota</taxon>
        <taxon>Fungi</taxon>
        <taxon>Dikarya</taxon>
        <taxon>Ascomycota</taxon>
        <taxon>Pezizomycotina</taxon>
        <taxon>Sordariomycetes</taxon>
        <taxon>Sordariomycetidae</taxon>
        <taxon>Ophiostomatales</taxon>
        <taxon>Ophiostomataceae</taxon>
        <taxon>Sporothrix</taxon>
    </lineage>
</organism>
<reference evidence="1 2" key="1">
    <citation type="journal article" date="2014" name="BMC Genomics">
        <title>Comparative genomics of the major fungal agents of human and animal Sporotrichosis: Sporothrix schenckii and Sporothrix brasiliensis.</title>
        <authorList>
            <person name="Teixeira M.M."/>
            <person name="de Almeida L.G."/>
            <person name="Kubitschek-Barreira P."/>
            <person name="Alves F.L."/>
            <person name="Kioshima E.S."/>
            <person name="Abadio A.K."/>
            <person name="Fernandes L."/>
            <person name="Derengowski L.S."/>
            <person name="Ferreira K.S."/>
            <person name="Souza R.C."/>
            <person name="Ruiz J.C."/>
            <person name="de Andrade N.C."/>
            <person name="Paes H.C."/>
            <person name="Nicola A.M."/>
            <person name="Albuquerque P."/>
            <person name="Gerber A.L."/>
            <person name="Martins V.P."/>
            <person name="Peconick L.D."/>
            <person name="Neto A.V."/>
            <person name="Chaucanez C.B."/>
            <person name="Silva P.A."/>
            <person name="Cunha O.L."/>
            <person name="de Oliveira F.F."/>
            <person name="dos Santos T.C."/>
            <person name="Barros A.L."/>
            <person name="Soares M.A."/>
            <person name="de Oliveira L.M."/>
            <person name="Marini M.M."/>
            <person name="Villalobos-Duno H."/>
            <person name="Cunha M.M."/>
            <person name="de Hoog S."/>
            <person name="da Silveira J.F."/>
            <person name="Henrissat B."/>
            <person name="Nino-Vega G.A."/>
            <person name="Cisalpino P.S."/>
            <person name="Mora-Montes H.M."/>
            <person name="Almeida S.R."/>
            <person name="Stajich J.E."/>
            <person name="Lopes-Bezerra L.M."/>
            <person name="Vasconcelos A.T."/>
            <person name="Felipe M.S."/>
        </authorList>
    </citation>
    <scope>NUCLEOTIDE SEQUENCE [LARGE SCALE GENOMIC DNA]</scope>
    <source>
        <strain evidence="1 2">1099-18</strain>
    </source>
</reference>
<evidence type="ECO:0000313" key="2">
    <source>
        <dbReference type="Proteomes" id="UP000033710"/>
    </source>
</evidence>
<proteinExistence type="predicted"/>
<reference evidence="1 2" key="2">
    <citation type="journal article" date="2015" name="Eukaryot. Cell">
        <title>Asexual propagation of a virulent clone complex in a human and feline outbreak of sporotrichosis.</title>
        <authorList>
            <person name="Teixeira Mde M."/>
            <person name="Rodrigues A.M."/>
            <person name="Tsui C.K."/>
            <person name="de Almeida L.G."/>
            <person name="Van Diepeningen A.D."/>
            <person name="van den Ende B.G."/>
            <person name="Fernandes G.F."/>
            <person name="Kano R."/>
            <person name="Hamelin R.C."/>
            <person name="Lopes-Bezerra L.M."/>
            <person name="Vasconcelos A.T."/>
            <person name="de Hoog S."/>
            <person name="de Camargo Z.P."/>
            <person name="Felipe M.S."/>
        </authorList>
    </citation>
    <scope>NUCLEOTIDE SEQUENCE [LARGE SCALE GENOMIC DNA]</scope>
    <source>
        <strain evidence="1 2">1099-18</strain>
    </source>
</reference>